<dbReference type="PANTHER" id="PTHR33055">
    <property type="entry name" value="TRANSPOSASE FOR INSERTION SEQUENCE ELEMENT IS1111A"/>
    <property type="match status" value="1"/>
</dbReference>
<sequence length="460" mass="51866">MRTQKMEMEIVNPNSAGIDIGSRSHFVAVGQGENDVKEFGVYADDLTDICLHLKSHNITSVAMESTGMYWQNLYVELMKHGFDVCLCNGKFTKNIKGKKTDVKDARWIQKLHSIGLLSSSFLPDETTETLRTYCRQRQNMIALAAEASHKMQKYLKLLNFRLDVVVNDICGQTGMAIIEDICKGNLDPSTLAEHRNGNCRKTKEEIAKALKGNNRTDYLFGLKQELDSYHFYQKKIAECDKQISAFLKNQINTDPKKKKLKTADKPHKRVNKNALTGIDLNQASYQYFGGVDLMTIEGMSHATILSIISEIGPEGFLKFQSAKQFASWLRLAPNNKISGGKVLSSKIPKGSNRLKIALRSAANVIGNLKDTPLSDFFRRVCYRKGRMVAISATARKLAVIIWNMVVKRQPYQSPVKYLFLDQKRKMKTALNIRKQIAKFALTNEDLGISNNLIISAGQKR</sequence>
<protein>
    <submittedName>
        <fullName evidence="3">Uncharacterized protein</fullName>
    </submittedName>
</protein>
<evidence type="ECO:0000313" key="3">
    <source>
        <dbReference type="EMBL" id="KAA6342158.1"/>
    </source>
</evidence>
<dbReference type="GO" id="GO:0006313">
    <property type="term" value="P:DNA transposition"/>
    <property type="evidence" value="ECO:0007669"/>
    <property type="project" value="InterPro"/>
</dbReference>
<dbReference type="EMBL" id="SNRY01000342">
    <property type="protein sequence ID" value="KAA6342158.1"/>
    <property type="molecule type" value="Genomic_DNA"/>
</dbReference>
<comment type="caution">
    <text evidence="3">The sequence shown here is derived from an EMBL/GenBank/DDBJ whole genome shotgun (WGS) entry which is preliminary data.</text>
</comment>
<dbReference type="NCBIfam" id="NF033542">
    <property type="entry name" value="transpos_IS110"/>
    <property type="match status" value="1"/>
</dbReference>
<name>A0A5J4S8I6_9ZZZZ</name>
<dbReference type="Pfam" id="PF01548">
    <property type="entry name" value="DEDD_Tnp_IS110"/>
    <property type="match status" value="1"/>
</dbReference>
<dbReference type="InterPro" id="IPR003346">
    <property type="entry name" value="Transposase_20"/>
</dbReference>
<gene>
    <name evidence="3" type="ORF">EZS27_010083</name>
</gene>
<evidence type="ECO:0000259" key="2">
    <source>
        <dbReference type="Pfam" id="PF02371"/>
    </source>
</evidence>
<accession>A0A5J4S8I6</accession>
<dbReference type="GO" id="GO:0004803">
    <property type="term" value="F:transposase activity"/>
    <property type="evidence" value="ECO:0007669"/>
    <property type="project" value="InterPro"/>
</dbReference>
<reference evidence="3" key="1">
    <citation type="submission" date="2019-03" db="EMBL/GenBank/DDBJ databases">
        <title>Single cell metagenomics reveals metabolic interactions within the superorganism composed of flagellate Streblomastix strix and complex community of Bacteroidetes bacteria on its surface.</title>
        <authorList>
            <person name="Treitli S.C."/>
            <person name="Kolisko M."/>
            <person name="Husnik F."/>
            <person name="Keeling P."/>
            <person name="Hampl V."/>
        </authorList>
    </citation>
    <scope>NUCLEOTIDE SEQUENCE</scope>
    <source>
        <strain evidence="3">STM</strain>
    </source>
</reference>
<dbReference type="PANTHER" id="PTHR33055:SF13">
    <property type="entry name" value="TRANSPOSASE"/>
    <property type="match status" value="1"/>
</dbReference>
<evidence type="ECO:0000259" key="1">
    <source>
        <dbReference type="Pfam" id="PF01548"/>
    </source>
</evidence>
<feature type="domain" description="Transposase IS110-like N-terminal" evidence="1">
    <location>
        <begin position="16"/>
        <end position="157"/>
    </location>
</feature>
<dbReference type="InterPro" id="IPR002525">
    <property type="entry name" value="Transp_IS110-like_N"/>
</dbReference>
<feature type="domain" description="Transposase IS116/IS110/IS902 C-terminal" evidence="2">
    <location>
        <begin position="293"/>
        <end position="365"/>
    </location>
</feature>
<organism evidence="3">
    <name type="scientific">termite gut metagenome</name>
    <dbReference type="NCBI Taxonomy" id="433724"/>
    <lineage>
        <taxon>unclassified sequences</taxon>
        <taxon>metagenomes</taxon>
        <taxon>organismal metagenomes</taxon>
    </lineage>
</organism>
<dbReference type="GO" id="GO:0003677">
    <property type="term" value="F:DNA binding"/>
    <property type="evidence" value="ECO:0007669"/>
    <property type="project" value="InterPro"/>
</dbReference>
<dbReference type="Pfam" id="PF02371">
    <property type="entry name" value="Transposase_20"/>
    <property type="match status" value="1"/>
</dbReference>
<proteinExistence type="predicted"/>
<dbReference type="AlphaFoldDB" id="A0A5J4S8I6"/>
<dbReference type="InterPro" id="IPR047650">
    <property type="entry name" value="Transpos_IS110"/>
</dbReference>